<comment type="caution">
    <text evidence="1">The sequence shown here is derived from an EMBL/GenBank/DDBJ whole genome shotgun (WGS) entry which is preliminary data.</text>
</comment>
<evidence type="ECO:0000313" key="2">
    <source>
        <dbReference type="Proteomes" id="UP000814128"/>
    </source>
</evidence>
<gene>
    <name evidence="1" type="ORF">K488DRAFT_92230</name>
</gene>
<organism evidence="1 2">
    <name type="scientific">Vararia minispora EC-137</name>
    <dbReference type="NCBI Taxonomy" id="1314806"/>
    <lineage>
        <taxon>Eukaryota</taxon>
        <taxon>Fungi</taxon>
        <taxon>Dikarya</taxon>
        <taxon>Basidiomycota</taxon>
        <taxon>Agaricomycotina</taxon>
        <taxon>Agaricomycetes</taxon>
        <taxon>Russulales</taxon>
        <taxon>Lachnocladiaceae</taxon>
        <taxon>Vararia</taxon>
    </lineage>
</organism>
<proteinExistence type="predicted"/>
<protein>
    <submittedName>
        <fullName evidence="1">Uncharacterized protein</fullName>
    </submittedName>
</protein>
<dbReference type="Proteomes" id="UP000814128">
    <property type="component" value="Unassembled WGS sequence"/>
</dbReference>
<dbReference type="EMBL" id="MU274347">
    <property type="protein sequence ID" value="KAI0026609.1"/>
    <property type="molecule type" value="Genomic_DNA"/>
</dbReference>
<name>A0ACB8Q4M1_9AGAM</name>
<keyword evidence="2" id="KW-1185">Reference proteome</keyword>
<evidence type="ECO:0000313" key="1">
    <source>
        <dbReference type="EMBL" id="KAI0026609.1"/>
    </source>
</evidence>
<sequence length="230" mass="26286">MADPTITIFVSLPESVQEPLDLNENNWAWKPWLVFPLAALNDPRFKKVLLKPFKWIHFATGVTLCAHGDLSYGPSRPAEFDYDQPLPTQCLELYYWLEDDEKLRMFPVDANLMDDRTSVHQVSTTPSESSSHAEFRCDIESRDGACVLSGMRDRLVCDPAHIIPHSKGDDYIKAVMEHRVRQEGDEIIEDINDVRNGIYLQKVFHALFGRLFAFLVVRVGFADDGHLILP</sequence>
<reference evidence="1" key="1">
    <citation type="submission" date="2021-02" db="EMBL/GenBank/DDBJ databases">
        <authorList>
            <consortium name="DOE Joint Genome Institute"/>
            <person name="Ahrendt S."/>
            <person name="Looney B.P."/>
            <person name="Miyauchi S."/>
            <person name="Morin E."/>
            <person name="Drula E."/>
            <person name="Courty P.E."/>
            <person name="Chicoki N."/>
            <person name="Fauchery L."/>
            <person name="Kohler A."/>
            <person name="Kuo A."/>
            <person name="Labutti K."/>
            <person name="Pangilinan J."/>
            <person name="Lipzen A."/>
            <person name="Riley R."/>
            <person name="Andreopoulos W."/>
            <person name="He G."/>
            <person name="Johnson J."/>
            <person name="Barry K.W."/>
            <person name="Grigoriev I.V."/>
            <person name="Nagy L."/>
            <person name="Hibbett D."/>
            <person name="Henrissat B."/>
            <person name="Matheny P.B."/>
            <person name="Labbe J."/>
            <person name="Martin F."/>
        </authorList>
    </citation>
    <scope>NUCLEOTIDE SEQUENCE</scope>
    <source>
        <strain evidence="1">EC-137</strain>
    </source>
</reference>
<accession>A0ACB8Q4M1</accession>
<reference evidence="1" key="2">
    <citation type="journal article" date="2022" name="New Phytol.">
        <title>Evolutionary transition to the ectomycorrhizal habit in the genomes of a hyperdiverse lineage of mushroom-forming fungi.</title>
        <authorList>
            <person name="Looney B."/>
            <person name="Miyauchi S."/>
            <person name="Morin E."/>
            <person name="Drula E."/>
            <person name="Courty P.E."/>
            <person name="Kohler A."/>
            <person name="Kuo A."/>
            <person name="LaButti K."/>
            <person name="Pangilinan J."/>
            <person name="Lipzen A."/>
            <person name="Riley R."/>
            <person name="Andreopoulos W."/>
            <person name="He G."/>
            <person name="Johnson J."/>
            <person name="Nolan M."/>
            <person name="Tritt A."/>
            <person name="Barry K.W."/>
            <person name="Grigoriev I.V."/>
            <person name="Nagy L.G."/>
            <person name="Hibbett D."/>
            <person name="Henrissat B."/>
            <person name="Matheny P.B."/>
            <person name="Labbe J."/>
            <person name="Martin F.M."/>
        </authorList>
    </citation>
    <scope>NUCLEOTIDE SEQUENCE</scope>
    <source>
        <strain evidence="1">EC-137</strain>
    </source>
</reference>